<evidence type="ECO:0000313" key="2">
    <source>
        <dbReference type="Proteomes" id="UP000765509"/>
    </source>
</evidence>
<organism evidence="1 2">
    <name type="scientific">Austropuccinia psidii MF-1</name>
    <dbReference type="NCBI Taxonomy" id="1389203"/>
    <lineage>
        <taxon>Eukaryota</taxon>
        <taxon>Fungi</taxon>
        <taxon>Dikarya</taxon>
        <taxon>Basidiomycota</taxon>
        <taxon>Pucciniomycotina</taxon>
        <taxon>Pucciniomycetes</taxon>
        <taxon>Pucciniales</taxon>
        <taxon>Sphaerophragmiaceae</taxon>
        <taxon>Austropuccinia</taxon>
    </lineage>
</organism>
<keyword evidence="2" id="KW-1185">Reference proteome</keyword>
<comment type="caution">
    <text evidence="1">The sequence shown here is derived from an EMBL/GenBank/DDBJ whole genome shotgun (WGS) entry which is preliminary data.</text>
</comment>
<dbReference type="AlphaFoldDB" id="A0A9Q3D0W5"/>
<dbReference type="Proteomes" id="UP000765509">
    <property type="component" value="Unassembled WGS sequence"/>
</dbReference>
<proteinExistence type="predicted"/>
<sequence length="215" mass="24515">MKHSLKYITLKILVLSQNWNYLKEDAELMIPKIKQYYSQHDPFGNRSQGVFPMNALAYWLGIPDTHQCMPLKKLAITIYEIVPHAAGVEGLSSIMSASKKKHCNEILPITLKMLSQVKLHLKQVEPQINQRHNQNLQNTSNNTSFDDMCGYSFFASPLDLEASEDGVFSNVDMELIPRQEAFMDSIFNFDLWEEANQQSSSQNSNSTNLELATEP</sequence>
<gene>
    <name evidence="1" type="ORF">O181_034536</name>
</gene>
<reference evidence="1" key="1">
    <citation type="submission" date="2021-03" db="EMBL/GenBank/DDBJ databases">
        <title>Draft genome sequence of rust myrtle Austropuccinia psidii MF-1, a brazilian biotype.</title>
        <authorList>
            <person name="Quecine M.C."/>
            <person name="Pachon D.M.R."/>
            <person name="Bonatelli M.L."/>
            <person name="Correr F.H."/>
            <person name="Franceschini L.M."/>
            <person name="Leite T.F."/>
            <person name="Margarido G.R.A."/>
            <person name="Almeida C.A."/>
            <person name="Ferrarezi J.A."/>
            <person name="Labate C.A."/>
        </authorList>
    </citation>
    <scope>NUCLEOTIDE SEQUENCE</scope>
    <source>
        <strain evidence="1">MF-1</strain>
    </source>
</reference>
<accession>A0A9Q3D0W5</accession>
<evidence type="ECO:0000313" key="1">
    <source>
        <dbReference type="EMBL" id="MBW0494821.1"/>
    </source>
</evidence>
<dbReference type="EMBL" id="AVOT02012759">
    <property type="protein sequence ID" value="MBW0494821.1"/>
    <property type="molecule type" value="Genomic_DNA"/>
</dbReference>
<dbReference type="OrthoDB" id="2445862at2759"/>
<name>A0A9Q3D0W5_9BASI</name>
<protein>
    <submittedName>
        <fullName evidence="1">Uncharacterized protein</fullName>
    </submittedName>
</protein>